<gene>
    <name evidence="1" type="ORF">Slati_3626800</name>
</gene>
<dbReference type="EMBL" id="JACGWN010000013">
    <property type="protein sequence ID" value="KAL0410371.1"/>
    <property type="molecule type" value="Genomic_DNA"/>
</dbReference>
<dbReference type="AlphaFoldDB" id="A0AAW2U3R2"/>
<organism evidence="1">
    <name type="scientific">Sesamum latifolium</name>
    <dbReference type="NCBI Taxonomy" id="2727402"/>
    <lineage>
        <taxon>Eukaryota</taxon>
        <taxon>Viridiplantae</taxon>
        <taxon>Streptophyta</taxon>
        <taxon>Embryophyta</taxon>
        <taxon>Tracheophyta</taxon>
        <taxon>Spermatophyta</taxon>
        <taxon>Magnoliopsida</taxon>
        <taxon>eudicotyledons</taxon>
        <taxon>Gunneridae</taxon>
        <taxon>Pentapetalae</taxon>
        <taxon>asterids</taxon>
        <taxon>lamiids</taxon>
        <taxon>Lamiales</taxon>
        <taxon>Pedaliaceae</taxon>
        <taxon>Sesamum</taxon>
    </lineage>
</organism>
<reference evidence="1" key="1">
    <citation type="submission" date="2020-06" db="EMBL/GenBank/DDBJ databases">
        <authorList>
            <person name="Li T."/>
            <person name="Hu X."/>
            <person name="Zhang T."/>
            <person name="Song X."/>
            <person name="Zhang H."/>
            <person name="Dai N."/>
            <person name="Sheng W."/>
            <person name="Hou X."/>
            <person name="Wei L."/>
        </authorList>
    </citation>
    <scope>NUCLEOTIDE SEQUENCE</scope>
    <source>
        <strain evidence="1">KEN1</strain>
        <tissue evidence="1">Leaf</tissue>
    </source>
</reference>
<proteinExistence type="predicted"/>
<evidence type="ECO:0000313" key="1">
    <source>
        <dbReference type="EMBL" id="KAL0410371.1"/>
    </source>
</evidence>
<name>A0AAW2U3R2_9LAMI</name>
<reference evidence="1" key="2">
    <citation type="journal article" date="2024" name="Plant">
        <title>Genomic evolution and insights into agronomic trait innovations of Sesamum species.</title>
        <authorList>
            <person name="Miao H."/>
            <person name="Wang L."/>
            <person name="Qu L."/>
            <person name="Liu H."/>
            <person name="Sun Y."/>
            <person name="Le M."/>
            <person name="Wang Q."/>
            <person name="Wei S."/>
            <person name="Zheng Y."/>
            <person name="Lin W."/>
            <person name="Duan Y."/>
            <person name="Cao H."/>
            <person name="Xiong S."/>
            <person name="Wang X."/>
            <person name="Wei L."/>
            <person name="Li C."/>
            <person name="Ma Q."/>
            <person name="Ju M."/>
            <person name="Zhao R."/>
            <person name="Li G."/>
            <person name="Mu C."/>
            <person name="Tian Q."/>
            <person name="Mei H."/>
            <person name="Zhang T."/>
            <person name="Gao T."/>
            <person name="Zhang H."/>
        </authorList>
    </citation>
    <scope>NUCLEOTIDE SEQUENCE</scope>
    <source>
        <strain evidence="1">KEN1</strain>
    </source>
</reference>
<comment type="caution">
    <text evidence="1">The sequence shown here is derived from an EMBL/GenBank/DDBJ whole genome shotgun (WGS) entry which is preliminary data.</text>
</comment>
<protein>
    <submittedName>
        <fullName evidence="1">Uncharacterized protein</fullName>
    </submittedName>
</protein>
<accession>A0AAW2U3R2</accession>
<sequence length="125" mass="14041">MPRTLLTVSPTAMLSSENVVNELVGETTPSTSECGSSMREMENAGTDTCYGEIRNYEVLEDFSDSFVRWAQDPLVVPLYRSDVSSREMWSMRRKTNVPAFWSENHVERCPPFLPCGSIVETLVGP</sequence>